<dbReference type="Gene3D" id="3.30.460.10">
    <property type="entry name" value="Beta Polymerase, domain 2"/>
    <property type="match status" value="1"/>
</dbReference>
<dbReference type="Proteomes" id="UP000677054">
    <property type="component" value="Unassembled WGS sequence"/>
</dbReference>
<dbReference type="SUPFAM" id="SSF81631">
    <property type="entry name" value="PAP/OAS1 substrate-binding domain"/>
    <property type="match status" value="1"/>
</dbReference>
<dbReference type="EMBL" id="LR902102">
    <property type="protein sequence ID" value="CAD7249964.1"/>
    <property type="molecule type" value="Genomic_DNA"/>
</dbReference>
<name>A0A7R9A9H7_9CRUS</name>
<dbReference type="CDD" id="cd05402">
    <property type="entry name" value="NT_PAP_TUTase"/>
    <property type="match status" value="1"/>
</dbReference>
<dbReference type="Pfam" id="PF22600">
    <property type="entry name" value="MTPAP-like_central"/>
    <property type="match status" value="1"/>
</dbReference>
<dbReference type="OrthoDB" id="434989at2759"/>
<keyword evidence="3" id="KW-1185">Reference proteome</keyword>
<dbReference type="Gene3D" id="1.10.1410.10">
    <property type="match status" value="1"/>
</dbReference>
<sequence>MDFGPTRVRSSRNFHRIRNSELLSDARDALKNVKKEESTPNQDVIGGIKPPVSSVLVEYESHEGFEALSKAAVFPTTSSPVMALPSHFLWLLGGSKSQTGKSEPKAPSLPIEKFFVPSEVELRERLKPLQMSEQIKELFQYTRLTEAGVRLKYMIACQLEDILSSSFMPLCSVAPFGSSVNGFGKHGCDTDIVIRPTSVEEFGDPQSRLVFETKAVPGNQRLQTQLYLELIGDLLANHVPGCSNIIRILQARVPIVRFNHDLAGTQCDISMDPMGHRMSELLWLCTQVDPRVAPLVFAVRRWAQGVQLTNPAPGRWISNFSLTLLVIFFLQSTSPSILPRLHTLANWAASGQPTL</sequence>
<dbReference type="EMBL" id="CAJPEV010002585">
    <property type="protein sequence ID" value="CAG0897386.1"/>
    <property type="molecule type" value="Genomic_DNA"/>
</dbReference>
<dbReference type="PANTHER" id="PTHR12271">
    <property type="entry name" value="POLY A POLYMERASE CID PAP -RELATED"/>
    <property type="match status" value="1"/>
</dbReference>
<evidence type="ECO:0000313" key="3">
    <source>
        <dbReference type="Proteomes" id="UP000677054"/>
    </source>
</evidence>
<evidence type="ECO:0000313" key="2">
    <source>
        <dbReference type="EMBL" id="CAD7249964.1"/>
    </source>
</evidence>
<reference evidence="2" key="1">
    <citation type="submission" date="2020-11" db="EMBL/GenBank/DDBJ databases">
        <authorList>
            <person name="Tran Van P."/>
        </authorList>
    </citation>
    <scope>NUCLEOTIDE SEQUENCE</scope>
</reference>
<dbReference type="InterPro" id="IPR054708">
    <property type="entry name" value="MTPAP-like_central"/>
</dbReference>
<dbReference type="GO" id="GO:1990817">
    <property type="term" value="F:poly(A) RNA polymerase activity"/>
    <property type="evidence" value="ECO:0007669"/>
    <property type="project" value="TreeGrafter"/>
</dbReference>
<dbReference type="SUPFAM" id="SSF81301">
    <property type="entry name" value="Nucleotidyltransferase"/>
    <property type="match status" value="1"/>
</dbReference>
<dbReference type="AlphaFoldDB" id="A0A7R9A9H7"/>
<dbReference type="PANTHER" id="PTHR12271:SF133">
    <property type="entry name" value="POLY(A) RNA POLYMERASE, MITOCHONDRIAL"/>
    <property type="match status" value="1"/>
</dbReference>
<dbReference type="GO" id="GO:0031123">
    <property type="term" value="P:RNA 3'-end processing"/>
    <property type="evidence" value="ECO:0007669"/>
    <property type="project" value="TreeGrafter"/>
</dbReference>
<organism evidence="2">
    <name type="scientific">Darwinula stevensoni</name>
    <dbReference type="NCBI Taxonomy" id="69355"/>
    <lineage>
        <taxon>Eukaryota</taxon>
        <taxon>Metazoa</taxon>
        <taxon>Ecdysozoa</taxon>
        <taxon>Arthropoda</taxon>
        <taxon>Crustacea</taxon>
        <taxon>Oligostraca</taxon>
        <taxon>Ostracoda</taxon>
        <taxon>Podocopa</taxon>
        <taxon>Podocopida</taxon>
        <taxon>Darwinulocopina</taxon>
        <taxon>Darwinuloidea</taxon>
        <taxon>Darwinulidae</taxon>
        <taxon>Darwinula</taxon>
    </lineage>
</organism>
<dbReference type="InterPro" id="IPR043519">
    <property type="entry name" value="NT_sf"/>
</dbReference>
<evidence type="ECO:0000259" key="1">
    <source>
        <dbReference type="Pfam" id="PF22600"/>
    </source>
</evidence>
<protein>
    <recommendedName>
        <fullName evidence="1">Poly(A) RNA polymerase mitochondrial-like central palm domain-containing protein</fullName>
    </recommendedName>
</protein>
<feature type="domain" description="Poly(A) RNA polymerase mitochondrial-like central palm" evidence="1">
    <location>
        <begin position="132"/>
        <end position="282"/>
    </location>
</feature>
<gene>
    <name evidence="2" type="ORF">DSTB1V02_LOCUS9749</name>
</gene>
<accession>A0A7R9A9H7</accession>
<proteinExistence type="predicted"/>